<dbReference type="EMBL" id="KE720815">
    <property type="protein sequence ID" value="ERF75412.1"/>
    <property type="molecule type" value="Genomic_DNA"/>
</dbReference>
<feature type="region of interest" description="Disordered" evidence="1">
    <location>
        <begin position="135"/>
        <end position="155"/>
    </location>
</feature>
<evidence type="ECO:0000313" key="2">
    <source>
        <dbReference type="EMBL" id="ERF75412.1"/>
    </source>
</evidence>
<dbReference type="OrthoDB" id="5368934at2759"/>
<name>U1GCU6_ENDPU</name>
<dbReference type="AlphaFoldDB" id="U1GCU6"/>
<feature type="compositionally biased region" description="Polar residues" evidence="1">
    <location>
        <begin position="79"/>
        <end position="88"/>
    </location>
</feature>
<feature type="region of interest" description="Disordered" evidence="1">
    <location>
        <begin position="70"/>
        <end position="96"/>
    </location>
</feature>
<proteinExistence type="predicted"/>
<feature type="region of interest" description="Disordered" evidence="1">
    <location>
        <begin position="33"/>
        <end position="54"/>
    </location>
</feature>
<sequence>MSLTTSRLNVPSPVPSDRYKATATAANRLVDFSRGSPRNSIHRRSLSTTSGPRYNRQLSKAAGYRFLQRAASSDDEPTSDSGSVTTPSIRPDLGDAEHPILHFRPQLWRHLDKARDTLNLDLFWPLKLEELVENDDDIDEEEEEDGEENQDDKNSFPLEGLLPLCEFRNLRSIRLGGMLQSYQICIWRACWLNPGLEELILEMALEPTINQMNTSCTPIGSSWRQKTINEACTGYLGELGDGSLDASIGTGEYLDKNAMAAARNLVSSQGVNLRYLPVVKLVLAGFVVDAGPFFRWFNPMRLRLVEFKYGCIDAGFALPSHMNNLVTVTWPGNSDLNSQTVTFSKVKPPDIKRVCIGRRPSIARQMSGRKPKINSILTKNWFSFGRAHSLKARKSNRQRLQHANQMGEASSSSDLSLFRQTSCSGTSFTSQDFVTLEKDEL</sequence>
<dbReference type="eggNOG" id="ENOG502SP1S">
    <property type="taxonomic scope" value="Eukaryota"/>
</dbReference>
<reference evidence="3" key="1">
    <citation type="journal article" date="2014" name="BMC Genomics">
        <title>Genome characteristics reveal the impact of lichenization on lichen-forming fungus Endocarpon pusillum Hedwig (Verrucariales, Ascomycota).</title>
        <authorList>
            <person name="Wang Y.-Y."/>
            <person name="Liu B."/>
            <person name="Zhang X.-Y."/>
            <person name="Zhou Q.-M."/>
            <person name="Zhang T."/>
            <person name="Li H."/>
            <person name="Yu Y.-F."/>
            <person name="Zhang X.-L."/>
            <person name="Hao X.-Y."/>
            <person name="Wang M."/>
            <person name="Wang L."/>
            <person name="Wei J.-C."/>
        </authorList>
    </citation>
    <scope>NUCLEOTIDE SEQUENCE [LARGE SCALE GENOMIC DNA]</scope>
    <source>
        <strain evidence="3">Z07020 / HMAS-L-300199</strain>
    </source>
</reference>
<evidence type="ECO:0000313" key="3">
    <source>
        <dbReference type="Proteomes" id="UP000019373"/>
    </source>
</evidence>
<accession>U1GCU6</accession>
<dbReference type="RefSeq" id="XP_007787424.1">
    <property type="nucleotide sequence ID" value="XM_007789234.1"/>
</dbReference>
<gene>
    <name evidence="2" type="ORF">EPUS_00205</name>
</gene>
<feature type="compositionally biased region" description="Acidic residues" evidence="1">
    <location>
        <begin position="135"/>
        <end position="150"/>
    </location>
</feature>
<protein>
    <submittedName>
        <fullName evidence="2">Uncharacterized protein</fullName>
    </submittedName>
</protein>
<dbReference type="GeneID" id="19235269"/>
<evidence type="ECO:0000256" key="1">
    <source>
        <dbReference type="SAM" id="MobiDB-lite"/>
    </source>
</evidence>
<feature type="compositionally biased region" description="Polar residues" evidence="1">
    <location>
        <begin position="401"/>
        <end position="413"/>
    </location>
</feature>
<keyword evidence="3" id="KW-1185">Reference proteome</keyword>
<organism evidence="2 3">
    <name type="scientific">Endocarpon pusillum (strain Z07020 / HMAS-L-300199)</name>
    <name type="common">Lichen-forming fungus</name>
    <dbReference type="NCBI Taxonomy" id="1263415"/>
    <lineage>
        <taxon>Eukaryota</taxon>
        <taxon>Fungi</taxon>
        <taxon>Dikarya</taxon>
        <taxon>Ascomycota</taxon>
        <taxon>Pezizomycotina</taxon>
        <taxon>Eurotiomycetes</taxon>
        <taxon>Chaetothyriomycetidae</taxon>
        <taxon>Verrucariales</taxon>
        <taxon>Verrucariaceae</taxon>
        <taxon>Endocarpon</taxon>
    </lineage>
</organism>
<dbReference type="HOGENOM" id="CLU_043826_0_0_1"/>
<feature type="region of interest" description="Disordered" evidence="1">
    <location>
        <begin position="393"/>
        <end position="413"/>
    </location>
</feature>
<dbReference type="Proteomes" id="UP000019373">
    <property type="component" value="Unassembled WGS sequence"/>
</dbReference>